<dbReference type="NCBIfam" id="TIGR00266">
    <property type="entry name" value="TIGR00266 family protein"/>
    <property type="match status" value="1"/>
</dbReference>
<comment type="caution">
    <text evidence="2">The sequence shown here is derived from an EMBL/GenBank/DDBJ whole genome shotgun (WGS) entry which is preliminary data.</text>
</comment>
<dbReference type="Proteomes" id="UP001447188">
    <property type="component" value="Unassembled WGS sequence"/>
</dbReference>
<dbReference type="Gene3D" id="3.60.160.10">
    <property type="entry name" value="Mitochondrial biogenesis AIM24"/>
    <property type="match status" value="1"/>
</dbReference>
<keyword evidence="3" id="KW-1185">Reference proteome</keyword>
<organism evidence="2 3">
    <name type="scientific">Discina gigas</name>
    <dbReference type="NCBI Taxonomy" id="1032678"/>
    <lineage>
        <taxon>Eukaryota</taxon>
        <taxon>Fungi</taxon>
        <taxon>Dikarya</taxon>
        <taxon>Ascomycota</taxon>
        <taxon>Pezizomycotina</taxon>
        <taxon>Pezizomycetes</taxon>
        <taxon>Pezizales</taxon>
        <taxon>Discinaceae</taxon>
        <taxon>Discina</taxon>
    </lineage>
</organism>
<dbReference type="InterPro" id="IPR002838">
    <property type="entry name" value="AIM24"/>
</dbReference>
<dbReference type="Pfam" id="PF01987">
    <property type="entry name" value="AIM24"/>
    <property type="match status" value="1"/>
</dbReference>
<dbReference type="InterPro" id="IPR016031">
    <property type="entry name" value="Trp_RNA-bd_attenuator-like_dom"/>
</dbReference>
<proteinExistence type="inferred from homology"/>
<protein>
    <recommendedName>
        <fullName evidence="1">Altered inheritance of mitochondria protein 24, mitochondrial</fullName>
    </recommendedName>
</protein>
<sequence>MPPPQTAFDPSKSGPPAQITNVPAGSAGNTITDTLGTFNGGSYRIDHRDSNTLLTLQLAHGCPVTAKPGAMVAMTPTVTLKGSVKFSFKKLIAGGEMAQSTYTGPGELLLAPAALGDIVPIRLDGQQTWSVGRDAFLSCTQGVVKDYKSQGFGKAMFSGEGLFVYKISGQGVLFVTSLGAIIQKNMANGEQYIVDNDHLVAWNCKYTLERVASGGIISSMSAQEGLVCRFTGPGTVFMQTRNPVAFGQWLATHMPAGQ</sequence>
<reference evidence="2 3" key="1">
    <citation type="submission" date="2024-02" db="EMBL/GenBank/DDBJ databases">
        <title>Discinaceae phylogenomics.</title>
        <authorList>
            <person name="Dirks A.C."/>
            <person name="James T.Y."/>
        </authorList>
    </citation>
    <scope>NUCLEOTIDE SEQUENCE [LARGE SCALE GENOMIC DNA]</scope>
    <source>
        <strain evidence="2 3">ACD0624</strain>
    </source>
</reference>
<dbReference type="SUPFAM" id="SSF51219">
    <property type="entry name" value="TRAP-like"/>
    <property type="match status" value="1"/>
</dbReference>
<dbReference type="PANTHER" id="PTHR31801">
    <property type="entry name" value="ALTERED INHERITANCE OF MITOCHONDRIA PROTEIN 24, MITOCHONDRIAL"/>
    <property type="match status" value="1"/>
</dbReference>
<evidence type="ECO:0000256" key="1">
    <source>
        <dbReference type="RuleBase" id="RU363045"/>
    </source>
</evidence>
<evidence type="ECO:0000313" key="2">
    <source>
        <dbReference type="EMBL" id="KAL0639386.1"/>
    </source>
</evidence>
<keyword evidence="1" id="KW-0496">Mitochondrion</keyword>
<comment type="subcellular location">
    <subcellularLocation>
        <location evidence="1">Mitochondrion</location>
    </subcellularLocation>
</comment>
<dbReference type="PANTHER" id="PTHR31801:SF0">
    <property type="entry name" value="ALTERED INHERITANCE OF MITOCHONDRIA PROTEIN 24, MITOCHONDRIAL"/>
    <property type="match status" value="1"/>
</dbReference>
<name>A0ABR3GUX6_9PEZI</name>
<dbReference type="EMBL" id="JBBBZM010000012">
    <property type="protein sequence ID" value="KAL0639386.1"/>
    <property type="molecule type" value="Genomic_DNA"/>
</dbReference>
<comment type="similarity">
    <text evidence="1">Belongs to the AIM24 family.</text>
</comment>
<accession>A0ABR3GUX6</accession>
<dbReference type="InterPro" id="IPR036983">
    <property type="entry name" value="AIM24_sf"/>
</dbReference>
<evidence type="ECO:0000313" key="3">
    <source>
        <dbReference type="Proteomes" id="UP001447188"/>
    </source>
</evidence>
<gene>
    <name evidence="2" type="ORF">Q9L58_001613</name>
</gene>